<evidence type="ECO:0000313" key="1">
    <source>
        <dbReference type="EMBL" id="JAE02508.1"/>
    </source>
</evidence>
<name>A0A0A9F2J4_ARUDO</name>
<sequence>MSSGPHLDDHFPSRHASFPKLRLEPSIHLSDVGGARESMLSLTKTMSGRRSFLRFSTSRSTSFLRSLLPSKPVSLSSSSQRRPLSTSNMFRLRSFLSTVPSSILSSFSAGSKEDP</sequence>
<reference evidence="1" key="2">
    <citation type="journal article" date="2015" name="Data Brief">
        <title>Shoot transcriptome of the giant reed, Arundo donax.</title>
        <authorList>
            <person name="Barrero R.A."/>
            <person name="Guerrero F.D."/>
            <person name="Moolhuijzen P."/>
            <person name="Goolsby J.A."/>
            <person name="Tidwell J."/>
            <person name="Bellgard S.E."/>
            <person name="Bellgard M.I."/>
        </authorList>
    </citation>
    <scope>NUCLEOTIDE SEQUENCE</scope>
    <source>
        <tissue evidence="1">Shoot tissue taken approximately 20 cm above the soil surface</tissue>
    </source>
</reference>
<organism evidence="1">
    <name type="scientific">Arundo donax</name>
    <name type="common">Giant reed</name>
    <name type="synonym">Donax arundinaceus</name>
    <dbReference type="NCBI Taxonomy" id="35708"/>
    <lineage>
        <taxon>Eukaryota</taxon>
        <taxon>Viridiplantae</taxon>
        <taxon>Streptophyta</taxon>
        <taxon>Embryophyta</taxon>
        <taxon>Tracheophyta</taxon>
        <taxon>Spermatophyta</taxon>
        <taxon>Magnoliopsida</taxon>
        <taxon>Liliopsida</taxon>
        <taxon>Poales</taxon>
        <taxon>Poaceae</taxon>
        <taxon>PACMAD clade</taxon>
        <taxon>Arundinoideae</taxon>
        <taxon>Arundineae</taxon>
        <taxon>Arundo</taxon>
    </lineage>
</organism>
<accession>A0A0A9F2J4</accession>
<dbReference type="AlphaFoldDB" id="A0A0A9F2J4"/>
<dbReference type="EMBL" id="GBRH01195388">
    <property type="protein sequence ID" value="JAE02508.1"/>
    <property type="molecule type" value="Transcribed_RNA"/>
</dbReference>
<reference evidence="1" key="1">
    <citation type="submission" date="2014-09" db="EMBL/GenBank/DDBJ databases">
        <authorList>
            <person name="Magalhaes I.L.F."/>
            <person name="Oliveira U."/>
            <person name="Santos F.R."/>
            <person name="Vidigal T.H.D.A."/>
            <person name="Brescovit A.D."/>
            <person name="Santos A.J."/>
        </authorList>
    </citation>
    <scope>NUCLEOTIDE SEQUENCE</scope>
    <source>
        <tissue evidence="1">Shoot tissue taken approximately 20 cm above the soil surface</tissue>
    </source>
</reference>
<proteinExistence type="predicted"/>
<protein>
    <submittedName>
        <fullName evidence="1">Uncharacterized protein</fullName>
    </submittedName>
</protein>